<protein>
    <submittedName>
        <fullName evidence="1">Uncharacterized protein</fullName>
    </submittedName>
</protein>
<evidence type="ECO:0000313" key="1">
    <source>
        <dbReference type="EMBL" id="NBD24466.1"/>
    </source>
</evidence>
<gene>
    <name evidence="1" type="ORF">GT019_11345</name>
</gene>
<organism evidence="1 2">
    <name type="scientific">Paenibacillus glycinis</name>
    <dbReference type="NCBI Taxonomy" id="2697035"/>
    <lineage>
        <taxon>Bacteria</taxon>
        <taxon>Bacillati</taxon>
        <taxon>Bacillota</taxon>
        <taxon>Bacilli</taxon>
        <taxon>Bacillales</taxon>
        <taxon>Paenibacillaceae</taxon>
        <taxon>Paenibacillus</taxon>
    </lineage>
</organism>
<comment type="caution">
    <text evidence="1">The sequence shown here is derived from an EMBL/GenBank/DDBJ whole genome shotgun (WGS) entry which is preliminary data.</text>
</comment>
<reference evidence="1 2" key="1">
    <citation type="submission" date="2020-01" db="EMBL/GenBank/DDBJ databases">
        <title>Paenibacillus soybeanensis sp. nov. isolated from the nodules of soybean (Glycine max(L.) Merr).</title>
        <authorList>
            <person name="Wang H."/>
        </authorList>
    </citation>
    <scope>NUCLEOTIDE SEQUENCE [LARGE SCALE GENOMIC DNA]</scope>
    <source>
        <strain evidence="1 2">T1</strain>
    </source>
</reference>
<proteinExistence type="predicted"/>
<accession>A0ABW9XPA5</accession>
<dbReference type="Proteomes" id="UP000665561">
    <property type="component" value="Unassembled WGS sequence"/>
</dbReference>
<sequence length="190" mass="20624">MRRRNTILALILIVVAVAYFVYNQSGYYFGEHRALAQTASYSGQTRVYEQARGSDSIVILSDGSRSKAQILHRKWGFLYKPGTSVEMAALEGREAVRYAWFSADASSHDGKRDIVFAAETSDPAVKTVIVSNDTLGHPADSAEIKQQASVYVELDVSGKYAIAIEGLDENAIGSFVVRAVDPDGKVLAGS</sequence>
<evidence type="ECO:0000313" key="2">
    <source>
        <dbReference type="Proteomes" id="UP000665561"/>
    </source>
</evidence>
<name>A0ABW9XPA5_9BACL</name>
<keyword evidence="2" id="KW-1185">Reference proteome</keyword>
<dbReference type="EMBL" id="JAAAMV010000007">
    <property type="protein sequence ID" value="NBD24466.1"/>
    <property type="molecule type" value="Genomic_DNA"/>
</dbReference>
<dbReference type="RefSeq" id="WP_161743269.1">
    <property type="nucleotide sequence ID" value="NZ_JAAAMV010000007.1"/>
</dbReference>